<feature type="region of interest" description="Disordered" evidence="2">
    <location>
        <begin position="179"/>
        <end position="210"/>
    </location>
</feature>
<protein>
    <submittedName>
        <fullName evidence="3">CYFA0S17e01046g1_1</fullName>
    </submittedName>
</protein>
<name>A0A061BBN3_CYBFA</name>
<gene>
    <name evidence="3" type="ORF">CYFA0S_17e01046g</name>
</gene>
<feature type="coiled-coil region" evidence="1">
    <location>
        <begin position="585"/>
        <end position="622"/>
    </location>
</feature>
<feature type="coiled-coil region" evidence="1">
    <location>
        <begin position="501"/>
        <end position="535"/>
    </location>
</feature>
<feature type="compositionally biased region" description="Basic residues" evidence="2">
    <location>
        <begin position="843"/>
        <end position="856"/>
    </location>
</feature>
<dbReference type="AlphaFoldDB" id="A0A061BBN3"/>
<feature type="compositionally biased region" description="Basic and acidic residues" evidence="2">
    <location>
        <begin position="124"/>
        <end position="140"/>
    </location>
</feature>
<feature type="compositionally biased region" description="Polar residues" evidence="2">
    <location>
        <begin position="103"/>
        <end position="123"/>
    </location>
</feature>
<evidence type="ECO:0000256" key="2">
    <source>
        <dbReference type="SAM" id="MobiDB-lite"/>
    </source>
</evidence>
<dbReference type="EMBL" id="LK052902">
    <property type="protein sequence ID" value="CDR45292.1"/>
    <property type="molecule type" value="Genomic_DNA"/>
</dbReference>
<organism evidence="3">
    <name type="scientific">Cyberlindnera fabianii</name>
    <name type="common">Yeast</name>
    <name type="synonym">Hansenula fabianii</name>
    <dbReference type="NCBI Taxonomy" id="36022"/>
    <lineage>
        <taxon>Eukaryota</taxon>
        <taxon>Fungi</taxon>
        <taxon>Dikarya</taxon>
        <taxon>Ascomycota</taxon>
        <taxon>Saccharomycotina</taxon>
        <taxon>Saccharomycetes</taxon>
        <taxon>Phaffomycetales</taxon>
        <taxon>Phaffomycetaceae</taxon>
        <taxon>Cyberlindnera</taxon>
    </lineage>
</organism>
<feature type="region of interest" description="Disordered" evidence="2">
    <location>
        <begin position="103"/>
        <end position="166"/>
    </location>
</feature>
<reference evidence="3" key="1">
    <citation type="journal article" date="2014" name="Genome Announc.">
        <title>Genome sequence of the yeast Cyberlindnera fabianii (Hansenula fabianii).</title>
        <authorList>
            <person name="Freel K.C."/>
            <person name="Sarilar V."/>
            <person name="Neuveglise C."/>
            <person name="Devillers H."/>
            <person name="Friedrich A."/>
            <person name="Schacherer J."/>
        </authorList>
    </citation>
    <scope>NUCLEOTIDE SEQUENCE</scope>
    <source>
        <strain evidence="3">YJS4271</strain>
    </source>
</reference>
<dbReference type="PhylomeDB" id="A0A061BBN3"/>
<accession>A0A061BBN3</accession>
<proteinExistence type="predicted"/>
<evidence type="ECO:0000313" key="3">
    <source>
        <dbReference type="EMBL" id="CDR45292.1"/>
    </source>
</evidence>
<feature type="region of interest" description="Disordered" evidence="2">
    <location>
        <begin position="843"/>
        <end position="865"/>
    </location>
</feature>
<dbReference type="VEuPathDB" id="FungiDB:BON22_1494"/>
<evidence type="ECO:0000256" key="1">
    <source>
        <dbReference type="SAM" id="Coils"/>
    </source>
</evidence>
<keyword evidence="1" id="KW-0175">Coiled coil</keyword>
<sequence>MSTVRSLRANPLSGILSWERKNRPVEFDLSYDPFNKGPVLRVPATADFTKARKNVTWGSLMGPDQERKNASSSKKGIASRAAAAKSILKRPYFPRLSHGYHSMSQPDLLQRPPSSLYSQTPDVTTEKQTAEVRDPPHHPYDSVSSNDKYSHFNPLTSGPDECSEEYQPPLTLTSLFSGSLTESTQMTSPPPPRHLCSQLQPKNSTDPKHSMVHDTVHSLARHFGSLSLDPEPNLLENDVEMKDTGNAFSLRVISTSKDTEAAASIRESFDGSFEDILDRRPPTFPKVSQTDYKADKFHCEPSLTGDNSGGKPFETQALFMVKERLSRLLTLLSSICDSPKDFIPATCLEIDIGEQVICLEKLVNCLSSKQEDKSVMRMKYESNILQLNELTNALKEDLTAARGDARVWCQRFEAESDEYETSLKRLQYAIGMRAENEESLDRTRRVDTLVGRVRSLLLQQDAASEIVGDMNRKDRQLLDLKEKVFQLEGVDLQLRDKTEKLILNKEQLDRYKSLLESLENEHRLLQSRYDEIKIVNQSQTEELMNKAKQYSENSTLLRDQTATLLEAQKQLDLQVEKIFGLESDAESREQILKALREEINDLSAARAEAEELRHQVTVLTEKTREMSSLELDICLMRDKLNRLSLMEKEVHELRLLQEKREGQISDLMGTIAEQRLLLDKSNTETESMNRQQKRLAFASKGEIKKLQVLLQESKNAANDYASRLNDAVQRHNDMCRFVDDANDQNRELRLSLLKTGSQRDKLRRAFHALEVSCVQCLDGVVQEDSLEGIKQGLNSFSLLSEFNSKDLFILEDSASFLIEALGLLANEYRELLKRLESTRKMSLRKHRVSNAGTKKHSQSDTIHRA</sequence>
<feature type="coiled-coil region" evidence="1">
    <location>
        <begin position="703"/>
        <end position="730"/>
    </location>
</feature>